<dbReference type="GO" id="GO:0006465">
    <property type="term" value="P:signal peptide processing"/>
    <property type="evidence" value="ECO:0007669"/>
    <property type="project" value="InterPro"/>
</dbReference>
<dbReference type="AlphaFoldDB" id="A0A9D5HYB8"/>
<dbReference type="Pfam" id="PF04573">
    <property type="entry name" value="SPC22"/>
    <property type="match status" value="1"/>
</dbReference>
<protein>
    <recommendedName>
        <fullName evidence="8">Signal peptidase complex subunit 3</fullName>
    </recommendedName>
</protein>
<dbReference type="InterPro" id="IPR007653">
    <property type="entry name" value="SPC3"/>
</dbReference>
<sequence>MDSVISRINIIFCSFIVSLACCAAGNFASSFIYRGTPIGNVELHSILDLGISPYLRNDQANIALNIDVELSKYVNWNTNQVFAFVYASYENNRKQNFVTVWDDIFSRNTNRTSYSIKGIINKYPIRDFGRNLRNKKMVLNIAFCYMPVVGSIKYRHFKMLKGENLPVNYFQYK</sequence>
<name>A0A9D5HYB8_9CRYT</name>
<evidence type="ECO:0000256" key="6">
    <source>
        <dbReference type="ARBA" id="ARBA00022989"/>
    </source>
</evidence>
<evidence type="ECO:0000256" key="4">
    <source>
        <dbReference type="ARBA" id="ARBA00022824"/>
    </source>
</evidence>
<dbReference type="OrthoDB" id="10261524at2759"/>
<dbReference type="PANTHER" id="PTHR12804:SF0">
    <property type="entry name" value="SIGNAL PEPTIDASE COMPLEX SUBUNIT 3"/>
    <property type="match status" value="1"/>
</dbReference>
<organism evidence="9">
    <name type="scientific">Cryptosporidium canis</name>
    <dbReference type="NCBI Taxonomy" id="195482"/>
    <lineage>
        <taxon>Eukaryota</taxon>
        <taxon>Sar</taxon>
        <taxon>Alveolata</taxon>
        <taxon>Apicomplexa</taxon>
        <taxon>Conoidasida</taxon>
        <taxon>Coccidia</taxon>
        <taxon>Eucoccidiorida</taxon>
        <taxon>Eimeriorina</taxon>
        <taxon>Cryptosporidiidae</taxon>
        <taxon>Cryptosporidium</taxon>
    </lineage>
</organism>
<dbReference type="EMBL" id="JAPCXC010000056">
    <property type="protein sequence ID" value="KAJ1607653.1"/>
    <property type="molecule type" value="Genomic_DNA"/>
</dbReference>
<accession>A0A9D5HYB8</accession>
<proteinExistence type="inferred from homology"/>
<dbReference type="PROSITE" id="PS51257">
    <property type="entry name" value="PROKAR_LIPOPROTEIN"/>
    <property type="match status" value="1"/>
</dbReference>
<evidence type="ECO:0000256" key="5">
    <source>
        <dbReference type="ARBA" id="ARBA00022968"/>
    </source>
</evidence>
<keyword evidence="3" id="KW-0812">Transmembrane</keyword>
<keyword evidence="6" id="KW-1133">Transmembrane helix</keyword>
<evidence type="ECO:0000256" key="1">
    <source>
        <dbReference type="ARBA" id="ARBA00004648"/>
    </source>
</evidence>
<keyword evidence="5" id="KW-0735">Signal-anchor</keyword>
<dbReference type="PANTHER" id="PTHR12804">
    <property type="entry name" value="MICROSOMAL SIGNAL PEPTIDASE 23 KD SUBUNIT SPC22/23"/>
    <property type="match status" value="1"/>
</dbReference>
<dbReference type="GO" id="GO:0005787">
    <property type="term" value="C:signal peptidase complex"/>
    <property type="evidence" value="ECO:0007669"/>
    <property type="project" value="InterPro"/>
</dbReference>
<reference evidence="9" key="1">
    <citation type="submission" date="2022-10" db="EMBL/GenBank/DDBJ databases">
        <title>Adaptive evolution leads to modifications in subtelomeric GC content in a zoonotic Cryptosporidium species.</title>
        <authorList>
            <person name="Li J."/>
            <person name="Feng Y."/>
            <person name="Xiao L."/>
        </authorList>
    </citation>
    <scope>NUCLEOTIDE SEQUENCE</scope>
    <source>
        <strain evidence="9">33844</strain>
    </source>
</reference>
<keyword evidence="4" id="KW-0256">Endoplasmic reticulum</keyword>
<dbReference type="PIRSF" id="PIRSF016089">
    <property type="entry name" value="SPC22"/>
    <property type="match status" value="1"/>
</dbReference>
<comment type="similarity">
    <text evidence="2">Belongs to the SPCS3 family.</text>
</comment>
<comment type="subcellular location">
    <subcellularLocation>
        <location evidence="1">Endoplasmic reticulum membrane</location>
        <topology evidence="1">Single-pass type II membrane protein</topology>
    </subcellularLocation>
</comment>
<evidence type="ECO:0000256" key="7">
    <source>
        <dbReference type="ARBA" id="ARBA00023136"/>
    </source>
</evidence>
<dbReference type="GO" id="GO:0045047">
    <property type="term" value="P:protein targeting to ER"/>
    <property type="evidence" value="ECO:0007669"/>
    <property type="project" value="TreeGrafter"/>
</dbReference>
<gene>
    <name evidence="9" type="ORF">OJ253_2261</name>
</gene>
<evidence type="ECO:0000313" key="9">
    <source>
        <dbReference type="EMBL" id="KAJ1607653.1"/>
    </source>
</evidence>
<dbReference type="Proteomes" id="UP001067231">
    <property type="component" value="Unassembled WGS sequence"/>
</dbReference>
<keyword evidence="7" id="KW-0472">Membrane</keyword>
<evidence type="ECO:0000256" key="3">
    <source>
        <dbReference type="ARBA" id="ARBA00022692"/>
    </source>
</evidence>
<evidence type="ECO:0000256" key="8">
    <source>
        <dbReference type="ARBA" id="ARBA00029556"/>
    </source>
</evidence>
<comment type="caution">
    <text evidence="9">The sequence shown here is derived from an EMBL/GenBank/DDBJ whole genome shotgun (WGS) entry which is preliminary data.</text>
</comment>
<evidence type="ECO:0000256" key="2">
    <source>
        <dbReference type="ARBA" id="ARBA00009289"/>
    </source>
</evidence>